<accession>A0A0F8YHV7</accession>
<name>A0A0F8YHV7_9ZZZZ</name>
<organism evidence="1">
    <name type="scientific">marine sediment metagenome</name>
    <dbReference type="NCBI Taxonomy" id="412755"/>
    <lineage>
        <taxon>unclassified sequences</taxon>
        <taxon>metagenomes</taxon>
        <taxon>ecological metagenomes</taxon>
    </lineage>
</organism>
<sequence length="184" mass="20116">MALRACVGSPASSHPIAVLARSMQKAVVVICLPITSMNISDNCIITGSISCCFFAISFSLSALAGQCLARSGAVPVYLVCHNTYSFVMYRRTRTIAVAITRATIISMSIVESFIFRFQVEPFSFLACHFRCLRLCGNPALFPRCPQRIGQGLCPLQTQGIDRRPHTGNLLFSHVNSPIKISISR</sequence>
<reference evidence="1" key="1">
    <citation type="journal article" date="2015" name="Nature">
        <title>Complex archaea that bridge the gap between prokaryotes and eukaryotes.</title>
        <authorList>
            <person name="Spang A."/>
            <person name="Saw J.H."/>
            <person name="Jorgensen S.L."/>
            <person name="Zaremba-Niedzwiedzka K."/>
            <person name="Martijn J."/>
            <person name="Lind A.E."/>
            <person name="van Eijk R."/>
            <person name="Schleper C."/>
            <person name="Guy L."/>
            <person name="Ettema T.J."/>
        </authorList>
    </citation>
    <scope>NUCLEOTIDE SEQUENCE</scope>
</reference>
<evidence type="ECO:0000313" key="1">
    <source>
        <dbReference type="EMBL" id="KKK47621.1"/>
    </source>
</evidence>
<comment type="caution">
    <text evidence="1">The sequence shown here is derived from an EMBL/GenBank/DDBJ whole genome shotgun (WGS) entry which is preliminary data.</text>
</comment>
<gene>
    <name evidence="1" type="ORF">LCGC14_3153350</name>
</gene>
<proteinExistence type="predicted"/>
<dbReference type="AlphaFoldDB" id="A0A0F8YHV7"/>
<dbReference type="EMBL" id="LAZR01069486">
    <property type="protein sequence ID" value="KKK47621.1"/>
    <property type="molecule type" value="Genomic_DNA"/>
</dbReference>
<protein>
    <submittedName>
        <fullName evidence="1">Uncharacterized protein</fullName>
    </submittedName>
</protein>